<dbReference type="Pfam" id="PF13561">
    <property type="entry name" value="adh_short_C2"/>
    <property type="match status" value="1"/>
</dbReference>
<evidence type="ECO:0000256" key="2">
    <source>
        <dbReference type="ARBA" id="ARBA00023002"/>
    </source>
</evidence>
<gene>
    <name evidence="3" type="ORF">Cvel_27711</name>
</gene>
<sequence>MSVLIFGSKGLGAALARRLAGQRVHVASRSQDALETLAKDTGCSFSVCDVTKEGEVKRVVEEVGDVKGLVYAVGNIVVKPPSRVTRKDLMDCFLLNTVPAIEAVVAAQTSLKQNKGSVVLFSTVASRVGLPSHTVIASAKGAVEAATRSLACDLAPDVRVNCIAPSLVESPLGKTVAANPKIAEAIAGTHPLKRLGTSDDLASLTEFLLKDDSSWITGQILSVDGGKSCLLK</sequence>
<dbReference type="SUPFAM" id="SSF51735">
    <property type="entry name" value="NAD(P)-binding Rossmann-fold domains"/>
    <property type="match status" value="1"/>
</dbReference>
<dbReference type="CDD" id="cd05233">
    <property type="entry name" value="SDR_c"/>
    <property type="match status" value="1"/>
</dbReference>
<comment type="similarity">
    <text evidence="1">Belongs to the short-chain dehydrogenases/reductases (SDR) family.</text>
</comment>
<dbReference type="PANTHER" id="PTHR43477:SF1">
    <property type="entry name" value="DIHYDROANTICAPSIN 7-DEHYDROGENASE"/>
    <property type="match status" value="1"/>
</dbReference>
<name>A0A0G4HI54_9ALVE</name>
<keyword evidence="2" id="KW-0560">Oxidoreductase</keyword>
<evidence type="ECO:0000256" key="1">
    <source>
        <dbReference type="ARBA" id="ARBA00006484"/>
    </source>
</evidence>
<dbReference type="InterPro" id="IPR051122">
    <property type="entry name" value="SDR_DHRS6-like"/>
</dbReference>
<accession>A0A0G4HI54</accession>
<protein>
    <recommendedName>
        <fullName evidence="4">Ketoreductase (KR) domain-containing protein</fullName>
    </recommendedName>
</protein>
<dbReference type="VEuPathDB" id="CryptoDB:Cvel_27711"/>
<dbReference type="PhylomeDB" id="A0A0G4HI54"/>
<reference evidence="3" key="1">
    <citation type="submission" date="2014-11" db="EMBL/GenBank/DDBJ databases">
        <authorList>
            <person name="Otto D Thomas"/>
            <person name="Naeem Raeece"/>
        </authorList>
    </citation>
    <scope>NUCLEOTIDE SEQUENCE</scope>
</reference>
<dbReference type="PANTHER" id="PTHR43477">
    <property type="entry name" value="DIHYDROANTICAPSIN 7-DEHYDROGENASE"/>
    <property type="match status" value="1"/>
</dbReference>
<dbReference type="AlphaFoldDB" id="A0A0G4HI54"/>
<proteinExistence type="inferred from homology"/>
<dbReference type="Gene3D" id="3.40.50.720">
    <property type="entry name" value="NAD(P)-binding Rossmann-like Domain"/>
    <property type="match status" value="1"/>
</dbReference>
<dbReference type="PRINTS" id="PR00081">
    <property type="entry name" value="GDHRDH"/>
</dbReference>
<evidence type="ECO:0008006" key="4">
    <source>
        <dbReference type="Google" id="ProtNLM"/>
    </source>
</evidence>
<dbReference type="EMBL" id="CDMZ01002738">
    <property type="protein sequence ID" value="CEM43703.1"/>
    <property type="molecule type" value="Genomic_DNA"/>
</dbReference>
<dbReference type="GO" id="GO:0016491">
    <property type="term" value="F:oxidoreductase activity"/>
    <property type="evidence" value="ECO:0007669"/>
    <property type="project" value="UniProtKB-KW"/>
</dbReference>
<evidence type="ECO:0000313" key="3">
    <source>
        <dbReference type="EMBL" id="CEM43703.1"/>
    </source>
</evidence>
<organism evidence="3">
    <name type="scientific">Chromera velia CCMP2878</name>
    <dbReference type="NCBI Taxonomy" id="1169474"/>
    <lineage>
        <taxon>Eukaryota</taxon>
        <taxon>Sar</taxon>
        <taxon>Alveolata</taxon>
        <taxon>Colpodellida</taxon>
        <taxon>Chromeraceae</taxon>
        <taxon>Chromera</taxon>
    </lineage>
</organism>
<dbReference type="InterPro" id="IPR002347">
    <property type="entry name" value="SDR_fam"/>
</dbReference>
<dbReference type="InterPro" id="IPR036291">
    <property type="entry name" value="NAD(P)-bd_dom_sf"/>
</dbReference>